<evidence type="ECO:0000259" key="4">
    <source>
        <dbReference type="PROSITE" id="PS50097"/>
    </source>
</evidence>
<name>A0A448ZKH5_9STRA</name>
<dbReference type="SUPFAM" id="SSF54695">
    <property type="entry name" value="POZ domain"/>
    <property type="match status" value="1"/>
</dbReference>
<evidence type="ECO:0000313" key="6">
    <source>
        <dbReference type="Proteomes" id="UP000291116"/>
    </source>
</evidence>
<feature type="compositionally biased region" description="Basic residues" evidence="3">
    <location>
        <begin position="152"/>
        <end position="164"/>
    </location>
</feature>
<organism evidence="5 6">
    <name type="scientific">Pseudo-nitzschia multistriata</name>
    <dbReference type="NCBI Taxonomy" id="183589"/>
    <lineage>
        <taxon>Eukaryota</taxon>
        <taxon>Sar</taxon>
        <taxon>Stramenopiles</taxon>
        <taxon>Ochrophyta</taxon>
        <taxon>Bacillariophyta</taxon>
        <taxon>Bacillariophyceae</taxon>
        <taxon>Bacillariophycidae</taxon>
        <taxon>Bacillariales</taxon>
        <taxon>Bacillariaceae</taxon>
        <taxon>Pseudo-nitzschia</taxon>
    </lineage>
</organism>
<reference evidence="5 6" key="1">
    <citation type="submission" date="2019-01" db="EMBL/GenBank/DDBJ databases">
        <authorList>
            <person name="Ferrante I. M."/>
        </authorList>
    </citation>
    <scope>NUCLEOTIDE SEQUENCE [LARGE SCALE GENOMIC DNA]</scope>
    <source>
        <strain evidence="5 6">B856</strain>
    </source>
</reference>
<dbReference type="OrthoDB" id="10251809at2759"/>
<feature type="domain" description="BTB" evidence="4">
    <location>
        <begin position="685"/>
        <end position="752"/>
    </location>
</feature>
<dbReference type="InterPro" id="IPR011333">
    <property type="entry name" value="SKP1/BTB/POZ_sf"/>
</dbReference>
<evidence type="ECO:0000256" key="2">
    <source>
        <dbReference type="ARBA" id="ARBA00022737"/>
    </source>
</evidence>
<dbReference type="EMBL" id="CAACVS010000449">
    <property type="protein sequence ID" value="VEU42536.1"/>
    <property type="molecule type" value="Genomic_DNA"/>
</dbReference>
<keyword evidence="6" id="KW-1185">Reference proteome</keyword>
<feature type="region of interest" description="Disordered" evidence="3">
    <location>
        <begin position="94"/>
        <end position="254"/>
    </location>
</feature>
<dbReference type="InterPro" id="IPR006652">
    <property type="entry name" value="Kelch_1"/>
</dbReference>
<dbReference type="Proteomes" id="UP000291116">
    <property type="component" value="Unassembled WGS sequence"/>
</dbReference>
<feature type="region of interest" description="Disordered" evidence="3">
    <location>
        <begin position="457"/>
        <end position="545"/>
    </location>
</feature>
<dbReference type="AlphaFoldDB" id="A0A448ZKH5"/>
<feature type="compositionally biased region" description="Basic residues" evidence="3">
    <location>
        <begin position="466"/>
        <end position="480"/>
    </location>
</feature>
<feature type="compositionally biased region" description="Low complexity" evidence="3">
    <location>
        <begin position="524"/>
        <end position="534"/>
    </location>
</feature>
<dbReference type="PANTHER" id="PTHR46093:SF18">
    <property type="entry name" value="FIBRONECTIN TYPE-III DOMAIN-CONTAINING PROTEIN"/>
    <property type="match status" value="1"/>
</dbReference>
<dbReference type="Pfam" id="PF00651">
    <property type="entry name" value="BTB"/>
    <property type="match status" value="1"/>
</dbReference>
<feature type="compositionally biased region" description="Polar residues" evidence="3">
    <location>
        <begin position="511"/>
        <end position="523"/>
    </location>
</feature>
<feature type="compositionally biased region" description="Low complexity" evidence="3">
    <location>
        <begin position="94"/>
        <end position="106"/>
    </location>
</feature>
<feature type="compositionally biased region" description="Low complexity" evidence="3">
    <location>
        <begin position="10"/>
        <end position="31"/>
    </location>
</feature>
<gene>
    <name evidence="5" type="ORF">PSNMU_V1.4_AUG-EV-PASAV3_0095110</name>
</gene>
<dbReference type="Pfam" id="PF24681">
    <property type="entry name" value="Kelch_KLHDC2_KLHL20_DRC7"/>
    <property type="match status" value="1"/>
</dbReference>
<dbReference type="InterPro" id="IPR000210">
    <property type="entry name" value="BTB/POZ_dom"/>
</dbReference>
<dbReference type="Pfam" id="PF01344">
    <property type="entry name" value="Kelch_1"/>
    <property type="match status" value="2"/>
</dbReference>
<protein>
    <recommendedName>
        <fullName evidence="4">BTB domain-containing protein</fullName>
    </recommendedName>
</protein>
<dbReference type="SUPFAM" id="SSF117281">
    <property type="entry name" value="Kelch motif"/>
    <property type="match status" value="3"/>
</dbReference>
<feature type="compositionally biased region" description="Low complexity" evidence="3">
    <location>
        <begin position="489"/>
        <end position="504"/>
    </location>
</feature>
<dbReference type="InterPro" id="IPR015915">
    <property type="entry name" value="Kelch-typ_b-propeller"/>
</dbReference>
<evidence type="ECO:0000256" key="1">
    <source>
        <dbReference type="ARBA" id="ARBA00022441"/>
    </source>
</evidence>
<dbReference type="PANTHER" id="PTHR46093">
    <property type="entry name" value="ACYL-COA-BINDING DOMAIN-CONTAINING PROTEIN 5"/>
    <property type="match status" value="1"/>
</dbReference>
<keyword evidence="2" id="KW-0677">Repeat</keyword>
<sequence length="844" mass="94149">METMQWSEVSTTPASPASGGSSQGVIGISGSEAGGNIGAPPAPTIKNHSVTFFNDHLYCFGGYDGRRNHNLLLLYSIREHRWIRPHMLEDEFVSSSSSSSNVNNSSIIEPLPDSNGTNNGSIHNIGDGNRISRNNEPDTSESEPMDASREHRIPHRPGPQHRQHQQQQQQQQQQPPAFHDDHPYNSNNALRSNSREGLYPGIGGATGLDARNEDSRYAYTVTGNPPPGRNGHSATLATDEGDDSEGYESGEQRGEGVTGRIIILGGWLGQGPLAASDMHVLEIARGGKRLRWYQPTVKGTPPGPCNMHSADYVKDRKEVFVFRGGNGREYLNDVHALHVPTMTWRKVATTGESPQRRANHSSCILEETGEIFVFGGWNGTNRLNDIHIFDTKTCNWTCPKVGGVLPHPRAGMTLTALRGRLYLFGGSGTSSKCFQDLQILDREEMAWLDVTQYETVPHGNANSGNRNHHHSQMHPSHYHRQNNFPLPNSQQYYAHSHQSQQYQQQHHHSFANHQDNGWSNPQLNSNGNNYYDYSGRGHHHQYQDSHAGVPYSHHQIDNGNNSNAKDHHRPGGFTSSRADWTSRELAARPRSMGTGVIASPNPNDEDTAPTVVLQGLRVPGSRAGHTATAVNRKIYVFGGSCGSDYLNDFYFLDTDPPPRAAVTEATSLNLITRRLPHFFNDEEFSDVTFLVQGRRVYGHKMVLAIVSDCFRAMFTAGFRESSSSEIEITGCSYDAFLAVMEYIYTGAIPTMPSQMSDRSPEDSRRRLDKIVDILELADRFFLDNLKQVCETQLQCNLLNHLKQVDQQSNERAETVDYLLEVAEKTNSMQLQVICEHYVRNRNSD</sequence>
<dbReference type="SMART" id="SM00612">
    <property type="entry name" value="Kelch"/>
    <property type="match status" value="2"/>
</dbReference>
<keyword evidence="1" id="KW-0880">Kelch repeat</keyword>
<proteinExistence type="predicted"/>
<feature type="compositionally biased region" description="Acidic residues" evidence="3">
    <location>
        <begin position="239"/>
        <end position="248"/>
    </location>
</feature>
<feature type="compositionally biased region" description="Low complexity" evidence="3">
    <location>
        <begin position="165"/>
        <end position="176"/>
    </location>
</feature>
<feature type="region of interest" description="Disordered" evidence="3">
    <location>
        <begin position="1"/>
        <end position="40"/>
    </location>
</feature>
<dbReference type="PROSITE" id="PS50097">
    <property type="entry name" value="BTB"/>
    <property type="match status" value="1"/>
</dbReference>
<dbReference type="Gene3D" id="3.30.710.10">
    <property type="entry name" value="Potassium Channel Kv1.1, Chain A"/>
    <property type="match status" value="1"/>
</dbReference>
<dbReference type="Gene3D" id="2.120.10.80">
    <property type="entry name" value="Kelch-type beta propeller"/>
    <property type="match status" value="3"/>
</dbReference>
<evidence type="ECO:0000313" key="5">
    <source>
        <dbReference type="EMBL" id="VEU42536.1"/>
    </source>
</evidence>
<dbReference type="SMART" id="SM00225">
    <property type="entry name" value="BTB"/>
    <property type="match status" value="1"/>
</dbReference>
<evidence type="ECO:0000256" key="3">
    <source>
        <dbReference type="SAM" id="MobiDB-lite"/>
    </source>
</evidence>
<accession>A0A448ZKH5</accession>